<comment type="caution">
    <text evidence="1">The sequence shown here is derived from an EMBL/GenBank/DDBJ whole genome shotgun (WGS) entry which is preliminary data.</text>
</comment>
<dbReference type="Proteomes" id="UP001565474">
    <property type="component" value="Unassembled WGS sequence"/>
</dbReference>
<name>A0ABV4GF17_9BRAD</name>
<accession>A0ABV4GF17</accession>
<evidence type="ECO:0000313" key="2">
    <source>
        <dbReference type="Proteomes" id="UP001565474"/>
    </source>
</evidence>
<protein>
    <recommendedName>
        <fullName evidence="3">Shikimate kinase</fullName>
    </recommendedName>
</protein>
<keyword evidence="2" id="KW-1185">Reference proteome</keyword>
<dbReference type="EMBL" id="JBGBZN010000002">
    <property type="protein sequence ID" value="MEY9470276.1"/>
    <property type="molecule type" value="Genomic_DNA"/>
</dbReference>
<sequence>MQLIFIYGQVASGKLTIARHLASGTGIALFHNHLVVDAVGAVFPFGTEAFARLREQFWMAVFEEAAKQRRSLIFTFAPEPTVAGDFPIRVQELVERNGGEVIFVALHLEQAEQERRLVDEDRAAFGKMRDLSLLRTLRPQFDACMASMPQPALTLDAGHLKPSESAEAISSLISEG</sequence>
<reference evidence="1 2" key="1">
    <citation type="submission" date="2024-07" db="EMBL/GenBank/DDBJ databases">
        <title>Genomic Encyclopedia of Type Strains, Phase V (KMG-V): Genome sequencing to study the core and pangenomes of soil and plant-associated prokaryotes.</title>
        <authorList>
            <person name="Whitman W."/>
        </authorList>
    </citation>
    <scope>NUCLEOTIDE SEQUENCE [LARGE SCALE GENOMIC DNA]</scope>
    <source>
        <strain evidence="1 2">USDA 222</strain>
    </source>
</reference>
<gene>
    <name evidence="1" type="ORF">ABH992_002675</name>
</gene>
<dbReference type="RefSeq" id="WP_036039967.1">
    <property type="nucleotide sequence ID" value="NZ_JBGBYD010000002.1"/>
</dbReference>
<organism evidence="1 2">
    <name type="scientific">Bradyrhizobium yuanmingense</name>
    <dbReference type="NCBI Taxonomy" id="108015"/>
    <lineage>
        <taxon>Bacteria</taxon>
        <taxon>Pseudomonadati</taxon>
        <taxon>Pseudomonadota</taxon>
        <taxon>Alphaproteobacteria</taxon>
        <taxon>Hyphomicrobiales</taxon>
        <taxon>Nitrobacteraceae</taxon>
        <taxon>Bradyrhizobium</taxon>
    </lineage>
</organism>
<dbReference type="InterPro" id="IPR027417">
    <property type="entry name" value="P-loop_NTPase"/>
</dbReference>
<evidence type="ECO:0008006" key="3">
    <source>
        <dbReference type="Google" id="ProtNLM"/>
    </source>
</evidence>
<proteinExistence type="predicted"/>
<dbReference type="SUPFAM" id="SSF52540">
    <property type="entry name" value="P-loop containing nucleoside triphosphate hydrolases"/>
    <property type="match status" value="1"/>
</dbReference>
<dbReference type="Gene3D" id="3.40.50.300">
    <property type="entry name" value="P-loop containing nucleotide triphosphate hydrolases"/>
    <property type="match status" value="1"/>
</dbReference>
<evidence type="ECO:0000313" key="1">
    <source>
        <dbReference type="EMBL" id="MEY9470276.1"/>
    </source>
</evidence>